<name>A0A392UZA0_9FABA</name>
<reference evidence="1 2" key="1">
    <citation type="journal article" date="2018" name="Front. Plant Sci.">
        <title>Red Clover (Trifolium pratense) and Zigzag Clover (T. medium) - A Picture of Genomic Similarities and Differences.</title>
        <authorList>
            <person name="Dluhosova J."/>
            <person name="Istvanek J."/>
            <person name="Nedelnik J."/>
            <person name="Repkova J."/>
        </authorList>
    </citation>
    <scope>NUCLEOTIDE SEQUENCE [LARGE SCALE GENOMIC DNA]</scope>
    <source>
        <strain evidence="2">cv. 10/8</strain>
        <tissue evidence="1">Leaf</tissue>
    </source>
</reference>
<dbReference type="EMBL" id="LXQA010986327">
    <property type="protein sequence ID" value="MCI80025.1"/>
    <property type="molecule type" value="Genomic_DNA"/>
</dbReference>
<organism evidence="1 2">
    <name type="scientific">Trifolium medium</name>
    <dbReference type="NCBI Taxonomy" id="97028"/>
    <lineage>
        <taxon>Eukaryota</taxon>
        <taxon>Viridiplantae</taxon>
        <taxon>Streptophyta</taxon>
        <taxon>Embryophyta</taxon>
        <taxon>Tracheophyta</taxon>
        <taxon>Spermatophyta</taxon>
        <taxon>Magnoliopsida</taxon>
        <taxon>eudicotyledons</taxon>
        <taxon>Gunneridae</taxon>
        <taxon>Pentapetalae</taxon>
        <taxon>rosids</taxon>
        <taxon>fabids</taxon>
        <taxon>Fabales</taxon>
        <taxon>Fabaceae</taxon>
        <taxon>Papilionoideae</taxon>
        <taxon>50 kb inversion clade</taxon>
        <taxon>NPAAA clade</taxon>
        <taxon>Hologalegina</taxon>
        <taxon>IRL clade</taxon>
        <taxon>Trifolieae</taxon>
        <taxon>Trifolium</taxon>
    </lineage>
</organism>
<protein>
    <submittedName>
        <fullName evidence="1">LETM1-like protein</fullName>
    </submittedName>
</protein>
<feature type="non-terminal residue" evidence="1">
    <location>
        <position position="40"/>
    </location>
</feature>
<sequence>MISDDRARYSGDAGDVQMVRVQTKESILQKSFDKVKQTGT</sequence>
<dbReference type="AlphaFoldDB" id="A0A392UZA0"/>
<dbReference type="Proteomes" id="UP000265520">
    <property type="component" value="Unassembled WGS sequence"/>
</dbReference>
<evidence type="ECO:0000313" key="2">
    <source>
        <dbReference type="Proteomes" id="UP000265520"/>
    </source>
</evidence>
<accession>A0A392UZA0</accession>
<proteinExistence type="predicted"/>
<comment type="caution">
    <text evidence="1">The sequence shown here is derived from an EMBL/GenBank/DDBJ whole genome shotgun (WGS) entry which is preliminary data.</text>
</comment>
<evidence type="ECO:0000313" key="1">
    <source>
        <dbReference type="EMBL" id="MCI80025.1"/>
    </source>
</evidence>
<keyword evidence="2" id="KW-1185">Reference proteome</keyword>